<dbReference type="InterPro" id="IPR003959">
    <property type="entry name" value="ATPase_AAA_core"/>
</dbReference>
<keyword evidence="4" id="KW-1185">Reference proteome</keyword>
<dbReference type="Proteomes" id="UP001270362">
    <property type="component" value="Unassembled WGS sequence"/>
</dbReference>
<dbReference type="AlphaFoldDB" id="A0AAE0XJF8"/>
<evidence type="ECO:0000313" key="3">
    <source>
        <dbReference type="EMBL" id="KAK3694520.1"/>
    </source>
</evidence>
<feature type="domain" description="AAA+ ATPase lid" evidence="2">
    <location>
        <begin position="569"/>
        <end position="633"/>
    </location>
</feature>
<organism evidence="3 4">
    <name type="scientific">Podospora appendiculata</name>
    <dbReference type="NCBI Taxonomy" id="314037"/>
    <lineage>
        <taxon>Eukaryota</taxon>
        <taxon>Fungi</taxon>
        <taxon>Dikarya</taxon>
        <taxon>Ascomycota</taxon>
        <taxon>Pezizomycotina</taxon>
        <taxon>Sordariomycetes</taxon>
        <taxon>Sordariomycetidae</taxon>
        <taxon>Sordariales</taxon>
        <taxon>Podosporaceae</taxon>
        <taxon>Podospora</taxon>
    </lineage>
</organism>
<reference evidence="3" key="1">
    <citation type="journal article" date="2023" name="Mol. Phylogenet. Evol.">
        <title>Genome-scale phylogeny and comparative genomics of the fungal order Sordariales.</title>
        <authorList>
            <person name="Hensen N."/>
            <person name="Bonometti L."/>
            <person name="Westerberg I."/>
            <person name="Brannstrom I.O."/>
            <person name="Guillou S."/>
            <person name="Cros-Aarteil S."/>
            <person name="Calhoun S."/>
            <person name="Haridas S."/>
            <person name="Kuo A."/>
            <person name="Mondo S."/>
            <person name="Pangilinan J."/>
            <person name="Riley R."/>
            <person name="LaButti K."/>
            <person name="Andreopoulos B."/>
            <person name="Lipzen A."/>
            <person name="Chen C."/>
            <person name="Yan M."/>
            <person name="Daum C."/>
            <person name="Ng V."/>
            <person name="Clum A."/>
            <person name="Steindorff A."/>
            <person name="Ohm R.A."/>
            <person name="Martin F."/>
            <person name="Silar P."/>
            <person name="Natvig D.O."/>
            <person name="Lalanne C."/>
            <person name="Gautier V."/>
            <person name="Ament-Velasquez S.L."/>
            <person name="Kruys A."/>
            <person name="Hutchinson M.I."/>
            <person name="Powell A.J."/>
            <person name="Barry K."/>
            <person name="Miller A.N."/>
            <person name="Grigoriev I.V."/>
            <person name="Debuchy R."/>
            <person name="Gladieux P."/>
            <person name="Hiltunen Thoren M."/>
            <person name="Johannesson H."/>
        </authorList>
    </citation>
    <scope>NUCLEOTIDE SEQUENCE</scope>
    <source>
        <strain evidence="3">CBS 314.62</strain>
    </source>
</reference>
<dbReference type="EMBL" id="JAULSO010000001">
    <property type="protein sequence ID" value="KAK3694520.1"/>
    <property type="molecule type" value="Genomic_DNA"/>
</dbReference>
<dbReference type="Gene3D" id="3.40.50.300">
    <property type="entry name" value="P-loop containing nucleotide triphosphate hydrolases"/>
    <property type="match status" value="1"/>
</dbReference>
<dbReference type="SUPFAM" id="SSF52540">
    <property type="entry name" value="P-loop containing nucleoside triphosphate hydrolases"/>
    <property type="match status" value="1"/>
</dbReference>
<evidence type="ECO:0000259" key="1">
    <source>
        <dbReference type="Pfam" id="PF00004"/>
    </source>
</evidence>
<protein>
    <recommendedName>
        <fullName evidence="5">ATPase AAA-type core domain-containing protein</fullName>
    </recommendedName>
</protein>
<sequence>MRTVGGVAFYREPDPSTATISDCHVAGPARSIAYQPIKTIDWRGELCRFLALPSTSSDDEIFEGLDEATKKLEEAERLKNTGQKPPRCLVVNRLFCRVPRAENGGLYLDTPRVVDSGPFRAHLRASGLIRNLEAYIERHKDVCSIFHRDFECCAELHPRSPLNNRTEEFLAPDVSSLTKDSIAVISEELRIALQKVGEVALAGMPHPLSSEGDDAINSYLGEHLRVLREYIEERMEQDWRDVTALMNVGKITAVYIEYIFVPLEILLSTLNGRTKSDLQGFTATDWLNTRYDERGNFSALINVQSWSFDGKQKHVWYTNGTNYEELQNSTAARFMVDFATYKQTHPNLPTAAGEANSYPNVAEIGAEEMDQEEPDLGDEFYMCLPTSIYGFNMQKKEWVNLEVGRMEDVQWNTEAFDLLVIDKETKELVKAVVTNQLNTEENTDLLHGVRISGLGTGKTLTAESVLEIAMKPLYRVTPCHTCGDIRTKAEDVEKYLEAVLLLGKTWGCVVLLDEADVFLEQRTINNMERNGLVSVSLRVLEYYDGDNRVGTFDEAFKSRIQLNLRYKNLDRGQRLQIWDNFIDRLEKLLVTNLGINASEIRAHIHTLAEPELNWREIRNALSAARQLVMYRKKFDEYLTEVHGNFTNEEMQRDKGER</sequence>
<gene>
    <name evidence="3" type="ORF">B0T22DRAFT_496910</name>
</gene>
<dbReference type="Pfam" id="PF23232">
    <property type="entry name" value="AAA_lid_13"/>
    <property type="match status" value="1"/>
</dbReference>
<comment type="caution">
    <text evidence="3">The sequence shown here is derived from an EMBL/GenBank/DDBJ whole genome shotgun (WGS) entry which is preliminary data.</text>
</comment>
<name>A0AAE0XJF8_9PEZI</name>
<dbReference type="PANTHER" id="PTHR46411">
    <property type="entry name" value="FAMILY ATPASE, PUTATIVE-RELATED"/>
    <property type="match status" value="1"/>
</dbReference>
<evidence type="ECO:0000313" key="4">
    <source>
        <dbReference type="Proteomes" id="UP001270362"/>
    </source>
</evidence>
<dbReference type="Pfam" id="PF00004">
    <property type="entry name" value="AAA"/>
    <property type="match status" value="1"/>
</dbReference>
<evidence type="ECO:0000259" key="2">
    <source>
        <dbReference type="Pfam" id="PF23232"/>
    </source>
</evidence>
<dbReference type="InterPro" id="IPR027417">
    <property type="entry name" value="P-loop_NTPase"/>
</dbReference>
<dbReference type="PANTHER" id="PTHR46411:SF2">
    <property type="entry name" value="AAA+ ATPASE DOMAIN-CONTAINING PROTEIN"/>
    <property type="match status" value="1"/>
</dbReference>
<dbReference type="GO" id="GO:0016887">
    <property type="term" value="F:ATP hydrolysis activity"/>
    <property type="evidence" value="ECO:0007669"/>
    <property type="project" value="InterPro"/>
</dbReference>
<proteinExistence type="predicted"/>
<reference evidence="3" key="2">
    <citation type="submission" date="2023-06" db="EMBL/GenBank/DDBJ databases">
        <authorList>
            <consortium name="Lawrence Berkeley National Laboratory"/>
            <person name="Haridas S."/>
            <person name="Hensen N."/>
            <person name="Bonometti L."/>
            <person name="Westerberg I."/>
            <person name="Brannstrom I.O."/>
            <person name="Guillou S."/>
            <person name="Cros-Aarteil S."/>
            <person name="Calhoun S."/>
            <person name="Kuo A."/>
            <person name="Mondo S."/>
            <person name="Pangilinan J."/>
            <person name="Riley R."/>
            <person name="Labutti K."/>
            <person name="Andreopoulos B."/>
            <person name="Lipzen A."/>
            <person name="Chen C."/>
            <person name="Yanf M."/>
            <person name="Daum C."/>
            <person name="Ng V."/>
            <person name="Clum A."/>
            <person name="Steindorff A."/>
            <person name="Ohm R."/>
            <person name="Martin F."/>
            <person name="Silar P."/>
            <person name="Natvig D."/>
            <person name="Lalanne C."/>
            <person name="Gautier V."/>
            <person name="Ament-Velasquez S.L."/>
            <person name="Kruys A."/>
            <person name="Hutchinson M.I."/>
            <person name="Powell A.J."/>
            <person name="Barry K."/>
            <person name="Miller A.N."/>
            <person name="Grigoriev I.V."/>
            <person name="Debuchy R."/>
            <person name="Gladieux P."/>
            <person name="Thoren M.H."/>
            <person name="Johannesson H."/>
        </authorList>
    </citation>
    <scope>NUCLEOTIDE SEQUENCE</scope>
    <source>
        <strain evidence="3">CBS 314.62</strain>
    </source>
</reference>
<dbReference type="GO" id="GO:0005524">
    <property type="term" value="F:ATP binding"/>
    <property type="evidence" value="ECO:0007669"/>
    <property type="project" value="InterPro"/>
</dbReference>
<evidence type="ECO:0008006" key="5">
    <source>
        <dbReference type="Google" id="ProtNLM"/>
    </source>
</evidence>
<accession>A0AAE0XJF8</accession>
<feature type="domain" description="ATPase AAA-type core" evidence="1">
    <location>
        <begin position="455"/>
        <end position="536"/>
    </location>
</feature>
<dbReference type="InterPro" id="IPR056599">
    <property type="entry name" value="AAA_lid_fung"/>
</dbReference>